<dbReference type="InterPro" id="IPR007695">
    <property type="entry name" value="DNA_mismatch_repair_MutS-lik_N"/>
</dbReference>
<evidence type="ECO:0000259" key="1">
    <source>
        <dbReference type="Pfam" id="PF01624"/>
    </source>
</evidence>
<dbReference type="Pfam" id="PF01624">
    <property type="entry name" value="MutS_I"/>
    <property type="match status" value="1"/>
</dbReference>
<feature type="domain" description="DNA mismatch repair protein MutS-like N-terminal" evidence="1">
    <location>
        <begin position="58"/>
        <end position="126"/>
    </location>
</feature>
<dbReference type="Gene3D" id="3.40.1170.10">
    <property type="entry name" value="DNA repair protein MutS, domain I"/>
    <property type="match status" value="1"/>
</dbReference>
<name>A0AAE1STW9_9SOLA</name>
<sequence length="156" mass="17710">MGIAKQVLVAGGVAVFLEMNGYEGLFITLHYTLKLSTSSELRYIKRKPIKSEKKKYDAIDYYIAHGDDATFIAKTYYHTTALRQLGNGVGALSSVSVSKNMFATISRDILLERMDRTLELYEGSASKFEECFFRNEQVLYDTLSVYDIYRVGIIDD</sequence>
<evidence type="ECO:0000313" key="3">
    <source>
        <dbReference type="Proteomes" id="UP001291623"/>
    </source>
</evidence>
<evidence type="ECO:0000313" key="2">
    <source>
        <dbReference type="EMBL" id="KAK4374631.1"/>
    </source>
</evidence>
<dbReference type="GO" id="GO:0030983">
    <property type="term" value="F:mismatched DNA binding"/>
    <property type="evidence" value="ECO:0007669"/>
    <property type="project" value="InterPro"/>
</dbReference>
<dbReference type="EMBL" id="JAVYJV010000003">
    <property type="protein sequence ID" value="KAK4374631.1"/>
    <property type="molecule type" value="Genomic_DNA"/>
</dbReference>
<keyword evidence="3" id="KW-1185">Reference proteome</keyword>
<dbReference type="AlphaFoldDB" id="A0AAE1STW9"/>
<dbReference type="GO" id="GO:0005524">
    <property type="term" value="F:ATP binding"/>
    <property type="evidence" value="ECO:0007669"/>
    <property type="project" value="InterPro"/>
</dbReference>
<dbReference type="GO" id="GO:0006298">
    <property type="term" value="P:mismatch repair"/>
    <property type="evidence" value="ECO:0007669"/>
    <property type="project" value="InterPro"/>
</dbReference>
<accession>A0AAE1STW9</accession>
<dbReference type="InterPro" id="IPR016151">
    <property type="entry name" value="DNA_mismatch_repair_MutS_N"/>
</dbReference>
<gene>
    <name evidence="2" type="ORF">RND71_005308</name>
</gene>
<organism evidence="2 3">
    <name type="scientific">Anisodus tanguticus</name>
    <dbReference type="NCBI Taxonomy" id="243964"/>
    <lineage>
        <taxon>Eukaryota</taxon>
        <taxon>Viridiplantae</taxon>
        <taxon>Streptophyta</taxon>
        <taxon>Embryophyta</taxon>
        <taxon>Tracheophyta</taxon>
        <taxon>Spermatophyta</taxon>
        <taxon>Magnoliopsida</taxon>
        <taxon>eudicotyledons</taxon>
        <taxon>Gunneridae</taxon>
        <taxon>Pentapetalae</taxon>
        <taxon>asterids</taxon>
        <taxon>lamiids</taxon>
        <taxon>Solanales</taxon>
        <taxon>Solanaceae</taxon>
        <taxon>Solanoideae</taxon>
        <taxon>Hyoscyameae</taxon>
        <taxon>Anisodus</taxon>
    </lineage>
</organism>
<comment type="caution">
    <text evidence="2">The sequence shown here is derived from an EMBL/GenBank/DDBJ whole genome shotgun (WGS) entry which is preliminary data.</text>
</comment>
<dbReference type="Proteomes" id="UP001291623">
    <property type="component" value="Unassembled WGS sequence"/>
</dbReference>
<proteinExistence type="predicted"/>
<reference evidence="2" key="1">
    <citation type="submission" date="2023-12" db="EMBL/GenBank/DDBJ databases">
        <title>Genome assembly of Anisodus tanguticus.</title>
        <authorList>
            <person name="Wang Y.-J."/>
        </authorList>
    </citation>
    <scope>NUCLEOTIDE SEQUENCE</scope>
    <source>
        <strain evidence="2">KB-2021</strain>
        <tissue evidence="2">Leaf</tissue>
    </source>
</reference>
<protein>
    <recommendedName>
        <fullName evidence="1">DNA mismatch repair protein MutS-like N-terminal domain-containing protein</fullName>
    </recommendedName>
</protein>